<dbReference type="CDD" id="cd08168">
    <property type="entry name" value="Cytochrom_C3"/>
    <property type="match status" value="1"/>
</dbReference>
<dbReference type="PANTHER" id="PTHR39425:SF1">
    <property type="entry name" value="CYTOCHROME C7-LIKE DOMAIN-CONTAINING PROTEIN"/>
    <property type="match status" value="1"/>
</dbReference>
<evidence type="ECO:0000259" key="2">
    <source>
        <dbReference type="Pfam" id="PF14522"/>
    </source>
</evidence>
<dbReference type="Gene3D" id="3.90.10.10">
    <property type="entry name" value="Cytochrome C3"/>
    <property type="match status" value="2"/>
</dbReference>
<dbReference type="PANTHER" id="PTHR39425">
    <property type="entry name" value="LIPOPROTEIN CYTOCHROME C"/>
    <property type="match status" value="1"/>
</dbReference>
<name>A0ABU5DN28_9BURK</name>
<sequence length="216" mass="23685">MPQTFTAPAVLLLRVAGLVLAGLALCGALAWWAWSPLGEPDVNEARAQPIPFSHKHHVGDVGLDCRFCHTTVETAASPGLPAAAVCLTCHSQLFADQAVFAPLHQAMDSGVPIAWVHMNRLPDYVYFDHSIHVAKGIACAECHGRVDQQPLAVRSASLQMKWCFACHENAAPKRHLPAQVFDMPPPTLTPQQLEALNRLMKLERTERMTDCSTCHR</sequence>
<keyword evidence="1" id="KW-0472">Membrane</keyword>
<feature type="domain" description="Cytochrome c7-like" evidence="2">
    <location>
        <begin position="125"/>
        <end position="216"/>
    </location>
</feature>
<dbReference type="SUPFAM" id="SSF48695">
    <property type="entry name" value="Multiheme cytochromes"/>
    <property type="match status" value="1"/>
</dbReference>
<dbReference type="InterPro" id="IPR036280">
    <property type="entry name" value="Multihaem_cyt_sf"/>
</dbReference>
<comment type="caution">
    <text evidence="3">The sequence shown here is derived from an EMBL/GenBank/DDBJ whole genome shotgun (WGS) entry which is preliminary data.</text>
</comment>
<dbReference type="EMBL" id="JAXCLA010000008">
    <property type="protein sequence ID" value="MDY0747710.1"/>
    <property type="molecule type" value="Genomic_DNA"/>
</dbReference>
<feature type="transmembrane region" description="Helical" evidence="1">
    <location>
        <begin position="12"/>
        <end position="34"/>
    </location>
</feature>
<dbReference type="InterPro" id="IPR029467">
    <property type="entry name" value="Cyt_c7-like"/>
</dbReference>
<reference evidence="3 4" key="1">
    <citation type="submission" date="2023-11" db="EMBL/GenBank/DDBJ databases">
        <title>Paucibacter sp. nov., isolated from fresh soil in Korea.</title>
        <authorList>
            <person name="Le N.T.T."/>
        </authorList>
    </citation>
    <scope>NUCLEOTIDE SEQUENCE [LARGE SCALE GENOMIC DNA]</scope>
    <source>
        <strain evidence="3 4">R3-3</strain>
    </source>
</reference>
<keyword evidence="1" id="KW-1133">Transmembrane helix</keyword>
<proteinExistence type="predicted"/>
<dbReference type="RefSeq" id="WP_320425665.1">
    <property type="nucleotide sequence ID" value="NZ_JAXCLA010000008.1"/>
</dbReference>
<keyword evidence="1" id="KW-0812">Transmembrane</keyword>
<evidence type="ECO:0000313" key="4">
    <source>
        <dbReference type="Proteomes" id="UP001285263"/>
    </source>
</evidence>
<keyword evidence="4" id="KW-1185">Reference proteome</keyword>
<protein>
    <submittedName>
        <fullName evidence="3">Cytochrome c3 family protein</fullName>
    </submittedName>
</protein>
<dbReference type="Proteomes" id="UP001285263">
    <property type="component" value="Unassembled WGS sequence"/>
</dbReference>
<accession>A0ABU5DN28</accession>
<organism evidence="3 4">
    <name type="scientific">Roseateles agri</name>
    <dbReference type="NCBI Taxonomy" id="3098619"/>
    <lineage>
        <taxon>Bacteria</taxon>
        <taxon>Pseudomonadati</taxon>
        <taxon>Pseudomonadota</taxon>
        <taxon>Betaproteobacteria</taxon>
        <taxon>Burkholderiales</taxon>
        <taxon>Sphaerotilaceae</taxon>
        <taxon>Roseateles</taxon>
    </lineage>
</organism>
<evidence type="ECO:0000256" key="1">
    <source>
        <dbReference type="SAM" id="Phobius"/>
    </source>
</evidence>
<gene>
    <name evidence="3" type="ORF">SNE35_24620</name>
</gene>
<dbReference type="Pfam" id="PF14522">
    <property type="entry name" value="Cytochrome_C7"/>
    <property type="match status" value="1"/>
</dbReference>
<evidence type="ECO:0000313" key="3">
    <source>
        <dbReference type="EMBL" id="MDY0747710.1"/>
    </source>
</evidence>